<dbReference type="PANTHER" id="PTHR11122:SF13">
    <property type="entry name" value="GLUCOSE-6-PHOSPHATE 1-EPIMERASE"/>
    <property type="match status" value="1"/>
</dbReference>
<evidence type="ECO:0000313" key="1">
    <source>
        <dbReference type="EMBL" id="MFD2044769.1"/>
    </source>
</evidence>
<dbReference type="SUPFAM" id="SSF74650">
    <property type="entry name" value="Galactose mutarotase-like"/>
    <property type="match status" value="1"/>
</dbReference>
<reference evidence="2" key="1">
    <citation type="journal article" date="2019" name="Int. J. Syst. Evol. Microbiol.">
        <title>The Global Catalogue of Microorganisms (GCM) 10K type strain sequencing project: providing services to taxonomists for standard genome sequencing and annotation.</title>
        <authorList>
            <consortium name="The Broad Institute Genomics Platform"/>
            <consortium name="The Broad Institute Genome Sequencing Center for Infectious Disease"/>
            <person name="Wu L."/>
            <person name="Ma J."/>
        </authorList>
    </citation>
    <scope>NUCLEOTIDE SEQUENCE [LARGE SCALE GENOMIC DNA]</scope>
    <source>
        <strain evidence="2">R28</strain>
    </source>
</reference>
<dbReference type="InterPro" id="IPR011013">
    <property type="entry name" value="Gal_mutarotase_sf_dom"/>
</dbReference>
<sequence>MYKIETFEEQSFTMYQLSNADFSAWLTICPERGGIITSFGVDGNEQLYLNKETLYDRSKNIRGGIPILFPIAGELKQGKYEWDGETYELPNHGLARIHPWEVVEKKQEEDQASITIRFVSSISTKEVYPFDFDVLFTYTFGSNKLLIEQSFSNLSDSEMPIYVGLHPYFKTEHKKVMLKTDAKKFLDFKDNEVKEFHGSVDMSDRDESVVLLGAEERKVSIELGTGQEVQMETGSEYKYTVIWTERDKEFVCVEPWMAQAGELNRKKELVMIDPKETLDTFVSFIVE</sequence>
<proteinExistence type="predicted"/>
<dbReference type="RefSeq" id="WP_377555996.1">
    <property type="nucleotide sequence ID" value="NZ_JBHUHQ010000015.1"/>
</dbReference>
<dbReference type="EMBL" id="JBHUHQ010000015">
    <property type="protein sequence ID" value="MFD2044769.1"/>
    <property type="molecule type" value="Genomic_DNA"/>
</dbReference>
<keyword evidence="2" id="KW-1185">Reference proteome</keyword>
<protein>
    <submittedName>
        <fullName evidence="1">Aldose epimerase</fullName>
    </submittedName>
</protein>
<organism evidence="1 2">
    <name type="scientific">Ornithinibacillus salinisoli</name>
    <dbReference type="NCBI Taxonomy" id="1848459"/>
    <lineage>
        <taxon>Bacteria</taxon>
        <taxon>Bacillati</taxon>
        <taxon>Bacillota</taxon>
        <taxon>Bacilli</taxon>
        <taxon>Bacillales</taxon>
        <taxon>Bacillaceae</taxon>
        <taxon>Ornithinibacillus</taxon>
    </lineage>
</organism>
<name>A0ABW4VYR6_9BACI</name>
<comment type="caution">
    <text evidence="1">The sequence shown here is derived from an EMBL/GenBank/DDBJ whole genome shotgun (WGS) entry which is preliminary data.</text>
</comment>
<dbReference type="Pfam" id="PF01263">
    <property type="entry name" value="Aldose_epim"/>
    <property type="match status" value="1"/>
</dbReference>
<gene>
    <name evidence="1" type="ORF">ACFSJF_10865</name>
</gene>
<dbReference type="PANTHER" id="PTHR11122">
    <property type="entry name" value="APOSPORY-ASSOCIATED PROTEIN C-RELATED"/>
    <property type="match status" value="1"/>
</dbReference>
<dbReference type="InterPro" id="IPR014718">
    <property type="entry name" value="GH-type_carb-bd"/>
</dbReference>
<dbReference type="Proteomes" id="UP001597383">
    <property type="component" value="Unassembled WGS sequence"/>
</dbReference>
<dbReference type="InterPro" id="IPR008183">
    <property type="entry name" value="Aldose_1/G6P_1-epimerase"/>
</dbReference>
<accession>A0ABW4VYR6</accession>
<evidence type="ECO:0000313" key="2">
    <source>
        <dbReference type="Proteomes" id="UP001597383"/>
    </source>
</evidence>
<dbReference type="Gene3D" id="2.70.98.10">
    <property type="match status" value="1"/>
</dbReference>